<accession>A0A1B9GWY7</accession>
<dbReference type="EMBL" id="KI669498">
    <property type="protein sequence ID" value="OCF35547.1"/>
    <property type="molecule type" value="Genomic_DNA"/>
</dbReference>
<dbReference type="Proteomes" id="UP000092666">
    <property type="component" value="Unassembled WGS sequence"/>
</dbReference>
<evidence type="ECO:0000256" key="1">
    <source>
        <dbReference type="SAM" id="MobiDB-lite"/>
    </source>
</evidence>
<keyword evidence="3" id="KW-1185">Reference proteome</keyword>
<reference evidence="3" key="2">
    <citation type="submission" date="2013-12" db="EMBL/GenBank/DDBJ databases">
        <title>Evolution of pathogenesis and genome organization in the Tremellales.</title>
        <authorList>
            <person name="Cuomo C."/>
            <person name="Litvintseva A."/>
            <person name="Heitman J."/>
            <person name="Chen Y."/>
            <person name="Sun S."/>
            <person name="Springer D."/>
            <person name="Dromer F."/>
            <person name="Young S."/>
            <person name="Zeng Q."/>
            <person name="Chapman S."/>
            <person name="Gujja S."/>
            <person name="Saif S."/>
            <person name="Birren B."/>
        </authorList>
    </citation>
    <scope>NUCLEOTIDE SEQUENCE [LARGE SCALE GENOMIC DNA]</scope>
    <source>
        <strain evidence="3">BCC8398</strain>
    </source>
</reference>
<organism evidence="2 3">
    <name type="scientific">Kwoniella heveanensis BCC8398</name>
    <dbReference type="NCBI Taxonomy" id="1296120"/>
    <lineage>
        <taxon>Eukaryota</taxon>
        <taxon>Fungi</taxon>
        <taxon>Dikarya</taxon>
        <taxon>Basidiomycota</taxon>
        <taxon>Agaricomycotina</taxon>
        <taxon>Tremellomycetes</taxon>
        <taxon>Tremellales</taxon>
        <taxon>Cryptococcaceae</taxon>
        <taxon>Kwoniella</taxon>
    </lineage>
</organism>
<protein>
    <submittedName>
        <fullName evidence="2">Uncharacterized protein</fullName>
    </submittedName>
</protein>
<feature type="compositionally biased region" description="Low complexity" evidence="1">
    <location>
        <begin position="388"/>
        <end position="397"/>
    </location>
</feature>
<feature type="compositionally biased region" description="Low complexity" evidence="1">
    <location>
        <begin position="260"/>
        <end position="283"/>
    </location>
</feature>
<feature type="compositionally biased region" description="Basic and acidic residues" evidence="1">
    <location>
        <begin position="342"/>
        <end position="352"/>
    </location>
</feature>
<feature type="region of interest" description="Disordered" evidence="1">
    <location>
        <begin position="337"/>
        <end position="397"/>
    </location>
</feature>
<proteinExistence type="predicted"/>
<gene>
    <name evidence="2" type="ORF">I316_02599</name>
</gene>
<feature type="region of interest" description="Disordered" evidence="1">
    <location>
        <begin position="233"/>
        <end position="312"/>
    </location>
</feature>
<reference evidence="2 3" key="1">
    <citation type="submission" date="2013-07" db="EMBL/GenBank/DDBJ databases">
        <title>The Genome Sequence of Cryptococcus heveanensis BCC8398.</title>
        <authorList>
            <consortium name="The Broad Institute Genome Sequencing Platform"/>
            <person name="Cuomo C."/>
            <person name="Litvintseva A."/>
            <person name="Chen Y."/>
            <person name="Heitman J."/>
            <person name="Sun S."/>
            <person name="Springer D."/>
            <person name="Dromer F."/>
            <person name="Young S.K."/>
            <person name="Zeng Q."/>
            <person name="Gargeya S."/>
            <person name="Fitzgerald M."/>
            <person name="Abouelleil A."/>
            <person name="Alvarado L."/>
            <person name="Berlin A.M."/>
            <person name="Chapman S.B."/>
            <person name="Dewar J."/>
            <person name="Goldberg J."/>
            <person name="Griggs A."/>
            <person name="Gujja S."/>
            <person name="Hansen M."/>
            <person name="Howarth C."/>
            <person name="Imamovic A."/>
            <person name="Larimer J."/>
            <person name="McCowan C."/>
            <person name="Murphy C."/>
            <person name="Pearson M."/>
            <person name="Priest M."/>
            <person name="Roberts A."/>
            <person name="Saif S."/>
            <person name="Shea T."/>
            <person name="Sykes S."/>
            <person name="Wortman J."/>
            <person name="Nusbaum C."/>
            <person name="Birren B."/>
        </authorList>
    </citation>
    <scope>NUCLEOTIDE SEQUENCE [LARGE SCALE GENOMIC DNA]</scope>
    <source>
        <strain evidence="2 3">BCC8398</strain>
    </source>
</reference>
<name>A0A1B9GWY7_9TREE</name>
<sequence length="599" mass="64544">MSFVDPHSRLNPSHFPERKGTLPTRTKAHQHTSSYTAGISTSPTELQDLLPLLLGLTQILFLSVQMCALGILIHEIRTSRFALYSYPILDKSGTNVTGHTRVSSASIAGSISNAHPIDRSLAGILEADIRDLIRIRRESYAMGDGYGYRQWRGCTSSQPVLQQQREKQSGSGHEATSRPSQSPRRSNGYDHRHRHSDARCPRCCSTSTSFGFGSGSSTTNGLGLPYEYARNTRRHSKLENQLRLGQEEKAGTPRRRSRTTSENSTGSDSISGGSSISVSPTTPYTSFGRASASVQAPGHMRHSSGSSGLGAIYEHSRGHLSSQGHLREADMKDVGTAYDSRNTLDDPERGIRFSDPFPPRRRRVSPSSASHSTDLTTLGQGDAGIGTGKTATGTGMTRGDRRARLSVRFNLDHAVLNVNNANPADPCCQDYTRTALKPVSTFGTGSGRSSALGSGRVITPDWLNRSDHIHTNSDANAKGRPHGIEVNYFSFSAMDNDQSPNDDGQVMTQLQSLPLPTKSTEEMTWPISPEEATHGSPSLLPTPLPTPIPGSNTYVGALAGTGAGGSSVAVTSGNVIGHRIEHAWMDVRGDSERDSIVTR</sequence>
<evidence type="ECO:0000313" key="3">
    <source>
        <dbReference type="Proteomes" id="UP000092666"/>
    </source>
</evidence>
<feature type="region of interest" description="Disordered" evidence="1">
    <location>
        <begin position="157"/>
        <end position="200"/>
    </location>
</feature>
<dbReference type="AlphaFoldDB" id="A0A1B9GWY7"/>
<feature type="region of interest" description="Disordered" evidence="1">
    <location>
        <begin position="1"/>
        <end position="39"/>
    </location>
</feature>
<feature type="region of interest" description="Disordered" evidence="1">
    <location>
        <begin position="528"/>
        <end position="547"/>
    </location>
</feature>
<evidence type="ECO:0000313" key="2">
    <source>
        <dbReference type="EMBL" id="OCF35547.1"/>
    </source>
</evidence>
<feature type="compositionally biased region" description="Basic and acidic residues" evidence="1">
    <location>
        <begin position="237"/>
        <end position="251"/>
    </location>
</feature>